<dbReference type="InterPro" id="IPR058923">
    <property type="entry name" value="RCC1-like_dom"/>
</dbReference>
<dbReference type="PRINTS" id="PR00633">
    <property type="entry name" value="RCCNDNSATION"/>
</dbReference>
<evidence type="ECO:0000256" key="1">
    <source>
        <dbReference type="ARBA" id="ARBA00022658"/>
    </source>
</evidence>
<feature type="repeat" description="RCC1" evidence="3">
    <location>
        <begin position="252"/>
        <end position="300"/>
    </location>
</feature>
<feature type="repeat" description="RCC1" evidence="3">
    <location>
        <begin position="1"/>
        <end position="54"/>
    </location>
</feature>
<dbReference type="PANTHER" id="PTHR45982:SF8">
    <property type="entry name" value="E3 UBIQUITIN-PROTEIN LIGASE HERC2-LIKE PROTEIN-RELATED"/>
    <property type="match status" value="1"/>
</dbReference>
<keyword evidence="2" id="KW-0677">Repeat</keyword>
<dbReference type="Gene3D" id="2.130.10.30">
    <property type="entry name" value="Regulator of chromosome condensation 1/beta-lactamase-inhibitor protein II"/>
    <property type="match status" value="2"/>
</dbReference>
<gene>
    <name evidence="5" type="ORF">pipiens_002729</name>
</gene>
<name>A0ABD1D999_CULPP</name>
<evidence type="ECO:0000259" key="4">
    <source>
        <dbReference type="Pfam" id="PF25390"/>
    </source>
</evidence>
<dbReference type="Pfam" id="PF25390">
    <property type="entry name" value="WD40_RLD"/>
    <property type="match status" value="1"/>
</dbReference>
<dbReference type="AlphaFoldDB" id="A0ABD1D999"/>
<dbReference type="Proteomes" id="UP001562425">
    <property type="component" value="Unassembled WGS sequence"/>
</dbReference>
<reference evidence="5 6" key="1">
    <citation type="submission" date="2024-05" db="EMBL/GenBank/DDBJ databases">
        <title>Culex pipiens pipiens assembly and annotation.</title>
        <authorList>
            <person name="Alout H."/>
            <person name="Durand T."/>
        </authorList>
    </citation>
    <scope>NUCLEOTIDE SEQUENCE [LARGE SCALE GENOMIC DNA]</scope>
    <source>
        <strain evidence="5">HA-2024</strain>
        <tissue evidence="5">Whole body</tissue>
    </source>
</reference>
<dbReference type="EMBL" id="JBEHCU010006792">
    <property type="protein sequence ID" value="KAL1396222.1"/>
    <property type="molecule type" value="Genomic_DNA"/>
</dbReference>
<keyword evidence="6" id="KW-1185">Reference proteome</keyword>
<dbReference type="InterPro" id="IPR051553">
    <property type="entry name" value="Ran_GTPase-activating"/>
</dbReference>
<dbReference type="PANTHER" id="PTHR45982">
    <property type="entry name" value="REGULATOR OF CHROMOSOME CONDENSATION"/>
    <property type="match status" value="1"/>
</dbReference>
<keyword evidence="1" id="KW-0344">Guanine-nucleotide releasing factor</keyword>
<protein>
    <recommendedName>
        <fullName evidence="4">RCC1-like domain-containing protein</fullName>
    </recommendedName>
</protein>
<evidence type="ECO:0000256" key="2">
    <source>
        <dbReference type="ARBA" id="ARBA00022737"/>
    </source>
</evidence>
<comment type="caution">
    <text evidence="5">The sequence shown here is derived from an EMBL/GenBank/DDBJ whole genome shotgun (WGS) entry which is preliminary data.</text>
</comment>
<feature type="domain" description="RCC1-like" evidence="4">
    <location>
        <begin position="2"/>
        <end position="348"/>
    </location>
</feature>
<sequence>MMFCWGANSHGQLGLGYHSELIERPQQVDSLPFEAETVLSIGCGGGHTLVSDDKGDLYGTGWNNRGQLGLGHTEDVRRFTLVGRFHFQLITCGWDVSGGITVDGDLYLWGSNVWQQVPTGGDKFVPTPTKLSLPAGSRAKKVCFGLRHTCVLLECGKLLLLGKSKWIQKETTLQTVAHAGIEFYNLELAEKITDVASGENHLVVRLENGSIICIGDNKFGQSANGADLNVCKREIVKLDSGWSHSGYLTKGGQVYLWGRNNYGQLGCGAEPVDEPALLDLESNVTEFCLGSQHGLALTAAAATDGLFTWGWNEHGNCGTGGTDNVLTPTKLEGIRRVTKIAAGAGFCCVLVKKA</sequence>
<dbReference type="InterPro" id="IPR009091">
    <property type="entry name" value="RCC1/BLIP-II"/>
</dbReference>
<evidence type="ECO:0000313" key="5">
    <source>
        <dbReference type="EMBL" id="KAL1396222.1"/>
    </source>
</evidence>
<feature type="repeat" description="RCC1" evidence="3">
    <location>
        <begin position="304"/>
        <end position="353"/>
    </location>
</feature>
<accession>A0ABD1D999</accession>
<proteinExistence type="predicted"/>
<evidence type="ECO:0000256" key="3">
    <source>
        <dbReference type="PROSITE-ProRule" id="PRU00235"/>
    </source>
</evidence>
<organism evidence="5 6">
    <name type="scientific">Culex pipiens pipiens</name>
    <name type="common">Northern house mosquito</name>
    <dbReference type="NCBI Taxonomy" id="38569"/>
    <lineage>
        <taxon>Eukaryota</taxon>
        <taxon>Metazoa</taxon>
        <taxon>Ecdysozoa</taxon>
        <taxon>Arthropoda</taxon>
        <taxon>Hexapoda</taxon>
        <taxon>Insecta</taxon>
        <taxon>Pterygota</taxon>
        <taxon>Neoptera</taxon>
        <taxon>Endopterygota</taxon>
        <taxon>Diptera</taxon>
        <taxon>Nematocera</taxon>
        <taxon>Culicoidea</taxon>
        <taxon>Culicidae</taxon>
        <taxon>Culicinae</taxon>
        <taxon>Culicini</taxon>
        <taxon>Culex</taxon>
        <taxon>Culex</taxon>
    </lineage>
</organism>
<dbReference type="InterPro" id="IPR000408">
    <property type="entry name" value="Reg_chr_condens"/>
</dbReference>
<dbReference type="SUPFAM" id="SSF50985">
    <property type="entry name" value="RCC1/BLIP-II"/>
    <property type="match status" value="1"/>
</dbReference>
<dbReference type="PROSITE" id="PS50012">
    <property type="entry name" value="RCC1_3"/>
    <property type="match status" value="3"/>
</dbReference>
<evidence type="ECO:0000313" key="6">
    <source>
        <dbReference type="Proteomes" id="UP001562425"/>
    </source>
</evidence>